<evidence type="ECO:0000256" key="7">
    <source>
        <dbReference type="ARBA" id="ARBA00023065"/>
    </source>
</evidence>
<keyword evidence="15" id="KW-1185">Reference proteome</keyword>
<name>A0AAE6JNE7_9SPHI</name>
<keyword evidence="4 9" id="KW-0812">Transmembrane</keyword>
<dbReference type="Pfam" id="PF01545">
    <property type="entry name" value="Cation_efflux"/>
    <property type="match status" value="1"/>
</dbReference>
<keyword evidence="7" id="KW-0406">Ion transport</keyword>
<evidence type="ECO:0000256" key="1">
    <source>
        <dbReference type="ARBA" id="ARBA00004141"/>
    </source>
</evidence>
<reference evidence="13 15" key="2">
    <citation type="submission" date="2021-03" db="EMBL/GenBank/DDBJ databases">
        <title>Mucilaginibacter strains isolated from gold and copper mining confer multi heavy-metal resistance.</title>
        <authorList>
            <person name="Li Y."/>
        </authorList>
    </citation>
    <scope>NUCLEOTIDE SEQUENCE [LARGE SCALE GENOMIC DNA]</scope>
    <source>
        <strain evidence="13 15">P2-4</strain>
    </source>
</reference>
<feature type="transmembrane region" description="Helical" evidence="9">
    <location>
        <begin position="122"/>
        <end position="143"/>
    </location>
</feature>
<evidence type="ECO:0000256" key="5">
    <source>
        <dbReference type="ARBA" id="ARBA00022906"/>
    </source>
</evidence>
<evidence type="ECO:0000256" key="3">
    <source>
        <dbReference type="ARBA" id="ARBA00022448"/>
    </source>
</evidence>
<evidence type="ECO:0000256" key="4">
    <source>
        <dbReference type="ARBA" id="ARBA00022692"/>
    </source>
</evidence>
<keyword evidence="3" id="KW-0813">Transport</keyword>
<dbReference type="Pfam" id="PF16916">
    <property type="entry name" value="ZT_dimer"/>
    <property type="match status" value="1"/>
</dbReference>
<evidence type="ECO:0000313" key="14">
    <source>
        <dbReference type="Proteomes" id="UP000250557"/>
    </source>
</evidence>
<evidence type="ECO:0000256" key="2">
    <source>
        <dbReference type="ARBA" id="ARBA00008873"/>
    </source>
</evidence>
<dbReference type="InterPro" id="IPR027469">
    <property type="entry name" value="Cation_efflux_TMD_sf"/>
</dbReference>
<comment type="similarity">
    <text evidence="2">Belongs to the cation diffusion facilitator (CDF) transporter (TC 2.A.4) family. SLC30A subfamily.</text>
</comment>
<evidence type="ECO:0000313" key="12">
    <source>
        <dbReference type="EMBL" id="QEM07817.1"/>
    </source>
</evidence>
<comment type="subcellular location">
    <subcellularLocation>
        <location evidence="1">Membrane</location>
        <topology evidence="1">Multi-pass membrane protein</topology>
    </subcellularLocation>
</comment>
<dbReference type="InterPro" id="IPR036837">
    <property type="entry name" value="Cation_efflux_CTD_sf"/>
</dbReference>
<dbReference type="NCBIfam" id="TIGR01297">
    <property type="entry name" value="CDF"/>
    <property type="match status" value="1"/>
</dbReference>
<evidence type="ECO:0000313" key="13">
    <source>
        <dbReference type="EMBL" id="QTE49615.1"/>
    </source>
</evidence>
<feature type="domain" description="Cation efflux protein cytoplasmic" evidence="11">
    <location>
        <begin position="216"/>
        <end position="291"/>
    </location>
</feature>
<feature type="transmembrane region" description="Helical" evidence="9">
    <location>
        <begin position="155"/>
        <end position="176"/>
    </location>
</feature>
<dbReference type="Proteomes" id="UP000250557">
    <property type="component" value="Chromosome"/>
</dbReference>
<feature type="transmembrane region" description="Helical" evidence="9">
    <location>
        <begin position="21"/>
        <end position="45"/>
    </location>
</feature>
<sequence length="302" mass="33489">MAHDHHDHDHSIKLENVNTAFIIGIIFNFLFVILEVIVGIAIHSMSLLSDAAHNLGDVGALALSLLAFRLLKVKADHRHSYGFKKASILASLFNAVVLLISMGVILYEAIRHIFHPAPLPGITVSIVAGIGIVINAVTGIMFVKNKDKDINVKSAYLHLMSDALVSVGIVIAGVIIHFTHFYLVDSIVSILLVSFVVYTTWNLLKTSMRLSIDGMPEGIEIKKIHAEVLKIPAVMAIHHIHVWAISTLENAMTAHFVLKNEISNDEIVKVKHEVRHVLEHLNIQHLTMEIEMEGDNCDRDQC</sequence>
<evidence type="ECO:0000259" key="10">
    <source>
        <dbReference type="Pfam" id="PF01545"/>
    </source>
</evidence>
<dbReference type="RefSeq" id="WP_112653935.1">
    <property type="nucleotide sequence ID" value="NZ_CP043451.1"/>
</dbReference>
<keyword evidence="5" id="KW-0864">Zinc transport</keyword>
<gene>
    <name evidence="12" type="ORF">DIU31_031550</name>
    <name evidence="13" type="ORF">J3L21_29475</name>
</gene>
<dbReference type="GO" id="GO:0005385">
    <property type="term" value="F:zinc ion transmembrane transporter activity"/>
    <property type="evidence" value="ECO:0007669"/>
    <property type="project" value="TreeGrafter"/>
</dbReference>
<organism evidence="12 14">
    <name type="scientific">Mucilaginibacter rubeus</name>
    <dbReference type="NCBI Taxonomy" id="2027860"/>
    <lineage>
        <taxon>Bacteria</taxon>
        <taxon>Pseudomonadati</taxon>
        <taxon>Bacteroidota</taxon>
        <taxon>Sphingobacteriia</taxon>
        <taxon>Sphingobacteriales</taxon>
        <taxon>Sphingobacteriaceae</taxon>
        <taxon>Mucilaginibacter</taxon>
    </lineage>
</organism>
<keyword evidence="6 9" id="KW-1133">Transmembrane helix</keyword>
<evidence type="ECO:0000313" key="15">
    <source>
        <dbReference type="Proteomes" id="UP000663940"/>
    </source>
</evidence>
<evidence type="ECO:0000256" key="6">
    <source>
        <dbReference type="ARBA" id="ARBA00022989"/>
    </source>
</evidence>
<keyword evidence="8 9" id="KW-0472">Membrane</keyword>
<dbReference type="InterPro" id="IPR058533">
    <property type="entry name" value="Cation_efflux_TM"/>
</dbReference>
<dbReference type="SUPFAM" id="SSF160240">
    <property type="entry name" value="Cation efflux protein cytoplasmic domain-like"/>
    <property type="match status" value="1"/>
</dbReference>
<dbReference type="GO" id="GO:0005886">
    <property type="term" value="C:plasma membrane"/>
    <property type="evidence" value="ECO:0007669"/>
    <property type="project" value="TreeGrafter"/>
</dbReference>
<evidence type="ECO:0000259" key="11">
    <source>
        <dbReference type="Pfam" id="PF16916"/>
    </source>
</evidence>
<evidence type="ECO:0000256" key="9">
    <source>
        <dbReference type="SAM" id="Phobius"/>
    </source>
</evidence>
<dbReference type="InterPro" id="IPR002524">
    <property type="entry name" value="Cation_efflux"/>
</dbReference>
<dbReference type="EMBL" id="CP043451">
    <property type="protein sequence ID" value="QEM07817.1"/>
    <property type="molecule type" value="Genomic_DNA"/>
</dbReference>
<dbReference type="SUPFAM" id="SSF161111">
    <property type="entry name" value="Cation efflux protein transmembrane domain-like"/>
    <property type="match status" value="1"/>
</dbReference>
<proteinExistence type="inferred from homology"/>
<dbReference type="PANTHER" id="PTHR11562">
    <property type="entry name" value="CATION EFFLUX PROTEIN/ ZINC TRANSPORTER"/>
    <property type="match status" value="1"/>
</dbReference>
<dbReference type="InterPro" id="IPR050681">
    <property type="entry name" value="CDF/SLC30A"/>
</dbReference>
<feature type="transmembrane region" description="Helical" evidence="9">
    <location>
        <begin position="92"/>
        <end position="110"/>
    </location>
</feature>
<accession>A0AAE6JNE7</accession>
<dbReference type="PANTHER" id="PTHR11562:SF17">
    <property type="entry name" value="RE54080P-RELATED"/>
    <property type="match status" value="1"/>
</dbReference>
<dbReference type="InterPro" id="IPR027470">
    <property type="entry name" value="Cation_efflux_CTD"/>
</dbReference>
<dbReference type="Gene3D" id="1.20.1510.10">
    <property type="entry name" value="Cation efflux protein transmembrane domain"/>
    <property type="match status" value="1"/>
</dbReference>
<protein>
    <submittedName>
        <fullName evidence="12">Cation transporter</fullName>
    </submittedName>
</protein>
<feature type="transmembrane region" description="Helical" evidence="9">
    <location>
        <begin position="51"/>
        <end position="71"/>
    </location>
</feature>
<reference evidence="12 14" key="1">
    <citation type="submission" date="2019-08" db="EMBL/GenBank/DDBJ databases">
        <title>Comparative genome analysis confer to the adaptation heavy metal polluted environment.</title>
        <authorList>
            <person name="Li Y."/>
        </authorList>
    </citation>
    <scope>NUCLEOTIDE SEQUENCE [LARGE SCALE GENOMIC DNA]</scope>
    <source>
        <strain evidence="12 14">P2</strain>
    </source>
</reference>
<dbReference type="EMBL" id="CP071880">
    <property type="protein sequence ID" value="QTE49615.1"/>
    <property type="molecule type" value="Genomic_DNA"/>
</dbReference>
<feature type="transmembrane region" description="Helical" evidence="9">
    <location>
        <begin position="182"/>
        <end position="204"/>
    </location>
</feature>
<keyword evidence="5" id="KW-0862">Zinc</keyword>
<feature type="domain" description="Cation efflux protein transmembrane" evidence="10">
    <location>
        <begin position="22"/>
        <end position="209"/>
    </location>
</feature>
<evidence type="ECO:0000256" key="8">
    <source>
        <dbReference type="ARBA" id="ARBA00023136"/>
    </source>
</evidence>
<dbReference type="Proteomes" id="UP000663940">
    <property type="component" value="Chromosome"/>
</dbReference>
<dbReference type="AlphaFoldDB" id="A0AAE6JNE7"/>